<dbReference type="InterPro" id="IPR029044">
    <property type="entry name" value="Nucleotide-diphossugar_trans"/>
</dbReference>
<feature type="transmembrane region" description="Helical" evidence="8">
    <location>
        <begin position="324"/>
        <end position="351"/>
    </location>
</feature>
<reference evidence="9 10" key="1">
    <citation type="submission" date="2016-04" db="EMBL/GenBank/DDBJ databases">
        <title>A degradative enzymes factory behind the ericoid mycorrhizal symbiosis.</title>
        <authorList>
            <consortium name="DOE Joint Genome Institute"/>
            <person name="Martino E."/>
            <person name="Morin E."/>
            <person name="Grelet G."/>
            <person name="Kuo A."/>
            <person name="Kohler A."/>
            <person name="Daghino S."/>
            <person name="Barry K."/>
            <person name="Choi C."/>
            <person name="Cichocki N."/>
            <person name="Clum A."/>
            <person name="Copeland A."/>
            <person name="Hainaut M."/>
            <person name="Haridas S."/>
            <person name="Labutti K."/>
            <person name="Lindquist E."/>
            <person name="Lipzen A."/>
            <person name="Khouja H.-R."/>
            <person name="Murat C."/>
            <person name="Ohm R."/>
            <person name="Olson A."/>
            <person name="Spatafora J."/>
            <person name="Veneault-Fourrey C."/>
            <person name="Henrissat B."/>
            <person name="Grigoriev I."/>
            <person name="Martin F."/>
            <person name="Perotto S."/>
        </authorList>
    </citation>
    <scope>NUCLEOTIDE SEQUENCE [LARGE SCALE GENOMIC DNA]</scope>
    <source>
        <strain evidence="9 10">F</strain>
    </source>
</reference>
<evidence type="ECO:0000313" key="9">
    <source>
        <dbReference type="EMBL" id="PMD33969.1"/>
    </source>
</evidence>
<keyword evidence="3 9" id="KW-0808">Transferase</keyword>
<keyword evidence="5 8" id="KW-1133">Transmembrane helix</keyword>
<dbReference type="SUPFAM" id="SSF53448">
    <property type="entry name" value="Nucleotide-diphospho-sugar transferases"/>
    <property type="match status" value="1"/>
</dbReference>
<keyword evidence="6 8" id="KW-0472">Membrane</keyword>
<dbReference type="Proteomes" id="UP000235786">
    <property type="component" value="Unassembled WGS sequence"/>
</dbReference>
<evidence type="ECO:0000256" key="8">
    <source>
        <dbReference type="SAM" id="Phobius"/>
    </source>
</evidence>
<evidence type="ECO:0000256" key="3">
    <source>
        <dbReference type="ARBA" id="ARBA00022679"/>
    </source>
</evidence>
<comment type="subcellular location">
    <subcellularLocation>
        <location evidence="1">Membrane</location>
    </subcellularLocation>
</comment>
<protein>
    <submittedName>
        <fullName evidence="9">Glycosyltransferase family 2 protein</fullName>
    </submittedName>
</protein>
<evidence type="ECO:0000313" key="10">
    <source>
        <dbReference type="Proteomes" id="UP000235786"/>
    </source>
</evidence>
<dbReference type="EMBL" id="KZ613955">
    <property type="protein sequence ID" value="PMD33969.1"/>
    <property type="molecule type" value="Genomic_DNA"/>
</dbReference>
<dbReference type="AlphaFoldDB" id="A0A2J6R646"/>
<keyword evidence="4 8" id="KW-0812">Transmembrane</keyword>
<evidence type="ECO:0000256" key="1">
    <source>
        <dbReference type="ARBA" id="ARBA00004370"/>
    </source>
</evidence>
<name>A0A2J6R646_HYAVF</name>
<evidence type="ECO:0000256" key="2">
    <source>
        <dbReference type="ARBA" id="ARBA00022676"/>
    </source>
</evidence>
<dbReference type="OrthoDB" id="2849215at2759"/>
<dbReference type="InterPro" id="IPR052427">
    <property type="entry name" value="Glycosyltrans_GT2/GT47"/>
</dbReference>
<keyword evidence="2" id="KW-0328">Glycosyltransferase</keyword>
<dbReference type="PANTHER" id="PTHR47844:SF1">
    <property type="entry name" value="EXOSTOSIN-LIKE 2"/>
    <property type="match status" value="1"/>
</dbReference>
<evidence type="ECO:0000256" key="6">
    <source>
        <dbReference type="ARBA" id="ARBA00023136"/>
    </source>
</evidence>
<dbReference type="GO" id="GO:0016020">
    <property type="term" value="C:membrane"/>
    <property type="evidence" value="ECO:0007669"/>
    <property type="project" value="UniProtKB-SubCell"/>
</dbReference>
<feature type="transmembrane region" description="Helical" evidence="8">
    <location>
        <begin position="371"/>
        <end position="390"/>
    </location>
</feature>
<dbReference type="Pfam" id="PF13641">
    <property type="entry name" value="Glyco_tranf_2_3"/>
    <property type="match status" value="1"/>
</dbReference>
<proteinExistence type="predicted"/>
<gene>
    <name evidence="9" type="ORF">L207DRAFT_535208</name>
</gene>
<dbReference type="PANTHER" id="PTHR47844">
    <property type="entry name" value="SYNTHASE CPS1, PUTATIVE (AFU_ORTHOLOGUE AFUA_7G02500)-RELATED"/>
    <property type="match status" value="1"/>
</dbReference>
<dbReference type="STRING" id="1149755.A0A2J6R646"/>
<feature type="transmembrane region" description="Helical" evidence="8">
    <location>
        <begin position="6"/>
        <end position="28"/>
    </location>
</feature>
<keyword evidence="7" id="KW-0325">Glycoprotein</keyword>
<keyword evidence="10" id="KW-1185">Reference proteome</keyword>
<evidence type="ECO:0000256" key="7">
    <source>
        <dbReference type="ARBA" id="ARBA00023180"/>
    </source>
</evidence>
<dbReference type="Gene3D" id="3.90.550.10">
    <property type="entry name" value="Spore Coat Polysaccharide Biosynthesis Protein SpsA, Chain A"/>
    <property type="match status" value="1"/>
</dbReference>
<organism evidence="9 10">
    <name type="scientific">Hyaloscypha variabilis (strain UAMH 11265 / GT02V1 / F)</name>
    <name type="common">Meliniomyces variabilis</name>
    <dbReference type="NCBI Taxonomy" id="1149755"/>
    <lineage>
        <taxon>Eukaryota</taxon>
        <taxon>Fungi</taxon>
        <taxon>Dikarya</taxon>
        <taxon>Ascomycota</taxon>
        <taxon>Pezizomycotina</taxon>
        <taxon>Leotiomycetes</taxon>
        <taxon>Helotiales</taxon>
        <taxon>Hyaloscyphaceae</taxon>
        <taxon>Hyaloscypha</taxon>
        <taxon>Hyaloscypha variabilis</taxon>
    </lineage>
</organism>
<evidence type="ECO:0000256" key="4">
    <source>
        <dbReference type="ARBA" id="ARBA00022692"/>
    </source>
</evidence>
<accession>A0A2J6R646</accession>
<dbReference type="GO" id="GO:0016757">
    <property type="term" value="F:glycosyltransferase activity"/>
    <property type="evidence" value="ECO:0007669"/>
    <property type="project" value="UniProtKB-KW"/>
</dbReference>
<sequence>MAIKEILALQPPLFLVLMWIWGLIDYYINKSYAAEYRPAPIDVNPIFTPNDVSVIVLTLKPHPGFKTCLIRLFENKPAEIIICTTEEHIKEVEHIISEAVLKGVRRSTAKIVVSEKGARKQLMKGVWEAKGKIIATTDDNTFWSRNYLINLLPCFEDINVGAAGPEIKVHVSEEHRARVSPWEVAAAKLAEHDPGSAIVMHVAARWCWMLADTTGVYRGHILKDPEFAKAFLNDFWNGVRLDIGSDAFITRWLLKHGWVIAIQSNKETRVWRTVEQTRALILQMLRLERSTIRSFLRTVTEVPQMNDNFIVAFRTYERILRAPLAFLHLVCWTLSFYSYPLIAFLLLTYYVCYKYLEYVKFFKVYPYMRKYWWAAALADFSPVVIGLEAWRTLSDSSWEIGDGGRTVPY</sequence>
<evidence type="ECO:0000256" key="5">
    <source>
        <dbReference type="ARBA" id="ARBA00022989"/>
    </source>
</evidence>